<comment type="caution">
    <text evidence="4">The sequence shown here is derived from an EMBL/GenBank/DDBJ whole genome shotgun (WGS) entry which is preliminary data.</text>
</comment>
<evidence type="ECO:0000313" key="4">
    <source>
        <dbReference type="EMBL" id="MBO8423942.1"/>
    </source>
</evidence>
<dbReference type="SUPFAM" id="SSF88688">
    <property type="entry name" value="Families 57/38 glycoside transferase middle domain"/>
    <property type="match status" value="1"/>
</dbReference>
<dbReference type="Pfam" id="PF09261">
    <property type="entry name" value="Alpha-mann_mid"/>
    <property type="match status" value="1"/>
</dbReference>
<accession>A0A940ID87</accession>
<dbReference type="CDD" id="cd10789">
    <property type="entry name" value="GH38N_AMII_ER_cytosolic"/>
    <property type="match status" value="1"/>
</dbReference>
<proteinExistence type="predicted"/>
<evidence type="ECO:0000256" key="1">
    <source>
        <dbReference type="ARBA" id="ARBA00022801"/>
    </source>
</evidence>
<dbReference type="InterPro" id="IPR037094">
    <property type="entry name" value="Glyco_hydro_38_cen_sf"/>
</dbReference>
<dbReference type="GO" id="GO:0006013">
    <property type="term" value="P:mannose metabolic process"/>
    <property type="evidence" value="ECO:0007669"/>
    <property type="project" value="InterPro"/>
</dbReference>
<name>A0A940ID87_9FIRM</name>
<protein>
    <submittedName>
        <fullName evidence="4">Alpha-mannosidase</fullName>
    </submittedName>
</protein>
<reference evidence="4" key="1">
    <citation type="submission" date="2020-10" db="EMBL/GenBank/DDBJ databases">
        <authorList>
            <person name="Gilroy R."/>
        </authorList>
    </citation>
    <scope>NUCLEOTIDE SEQUENCE</scope>
    <source>
        <strain evidence="4">517</strain>
    </source>
</reference>
<dbReference type="PANTHER" id="PTHR46017">
    <property type="entry name" value="ALPHA-MANNOSIDASE 2C1"/>
    <property type="match status" value="1"/>
</dbReference>
<dbReference type="SUPFAM" id="SSF88713">
    <property type="entry name" value="Glycoside hydrolase/deacetylase"/>
    <property type="match status" value="1"/>
</dbReference>
<dbReference type="InterPro" id="IPR000602">
    <property type="entry name" value="Glyco_hydro_38_N"/>
</dbReference>
<reference evidence="4" key="2">
    <citation type="journal article" date="2021" name="PeerJ">
        <title>Extensive microbial diversity within the chicken gut microbiome revealed by metagenomics and culture.</title>
        <authorList>
            <person name="Gilroy R."/>
            <person name="Ravi A."/>
            <person name="Getino M."/>
            <person name="Pursley I."/>
            <person name="Horton D.L."/>
            <person name="Alikhan N.F."/>
            <person name="Baker D."/>
            <person name="Gharbi K."/>
            <person name="Hall N."/>
            <person name="Watson M."/>
            <person name="Adriaenssens E.M."/>
            <person name="Foster-Nyarko E."/>
            <person name="Jarju S."/>
            <person name="Secka A."/>
            <person name="Antonio M."/>
            <person name="Oren A."/>
            <person name="Chaudhuri R.R."/>
            <person name="La Ragione R."/>
            <person name="Hildebrand F."/>
            <person name="Pallen M.J."/>
        </authorList>
    </citation>
    <scope>NUCLEOTIDE SEQUENCE</scope>
    <source>
        <strain evidence="4">517</strain>
    </source>
</reference>
<feature type="non-terminal residue" evidence="4">
    <location>
        <position position="630"/>
    </location>
</feature>
<dbReference type="InterPro" id="IPR028995">
    <property type="entry name" value="Glyco_hydro_57/38_cen_sf"/>
</dbReference>
<keyword evidence="1" id="KW-0378">Hydrolase</keyword>
<evidence type="ECO:0000256" key="2">
    <source>
        <dbReference type="ARBA" id="ARBA00023295"/>
    </source>
</evidence>
<feature type="domain" description="Glycoside hydrolase family 38 central" evidence="3">
    <location>
        <begin position="505"/>
        <end position="582"/>
    </location>
</feature>
<organism evidence="4 5">
    <name type="scientific">Candidatus Stercoripulliclostridium pullicola</name>
    <dbReference type="NCBI Taxonomy" id="2840953"/>
    <lineage>
        <taxon>Bacteria</taxon>
        <taxon>Bacillati</taxon>
        <taxon>Bacillota</taxon>
        <taxon>Clostridia</taxon>
        <taxon>Eubacteriales</taxon>
        <taxon>Candidatus Stercoripulliclostridium</taxon>
    </lineage>
</organism>
<dbReference type="AlphaFoldDB" id="A0A940ID87"/>
<dbReference type="Pfam" id="PF01074">
    <property type="entry name" value="Glyco_hydro_38N"/>
    <property type="match status" value="1"/>
</dbReference>
<dbReference type="Pfam" id="PF22907">
    <property type="entry name" value="Ams1-like_1st"/>
    <property type="match status" value="1"/>
</dbReference>
<dbReference type="GO" id="GO:0009313">
    <property type="term" value="P:oligosaccharide catabolic process"/>
    <property type="evidence" value="ECO:0007669"/>
    <property type="project" value="TreeGrafter"/>
</dbReference>
<dbReference type="EMBL" id="JADINF010000069">
    <property type="protein sequence ID" value="MBO8423942.1"/>
    <property type="molecule type" value="Genomic_DNA"/>
</dbReference>
<dbReference type="InterPro" id="IPR015341">
    <property type="entry name" value="Glyco_hydro_38_cen"/>
</dbReference>
<dbReference type="InterPro" id="IPR011330">
    <property type="entry name" value="Glyco_hydro/deAcase_b/a-brl"/>
</dbReference>
<dbReference type="FunFam" id="3.20.110.10:FF:000002">
    <property type="entry name" value="alpha-mannosidase 2C1 isoform X1"/>
    <property type="match status" value="1"/>
</dbReference>
<dbReference type="SMART" id="SM00872">
    <property type="entry name" value="Alpha-mann_mid"/>
    <property type="match status" value="1"/>
</dbReference>
<dbReference type="Gene3D" id="3.20.110.10">
    <property type="entry name" value="Glycoside hydrolase 38, N terminal domain"/>
    <property type="match status" value="1"/>
</dbReference>
<keyword evidence="2" id="KW-0326">Glycosidase</keyword>
<dbReference type="Proteomes" id="UP000727857">
    <property type="component" value="Unassembled WGS sequence"/>
</dbReference>
<evidence type="ECO:0000313" key="5">
    <source>
        <dbReference type="Proteomes" id="UP000727857"/>
    </source>
</evidence>
<dbReference type="InterPro" id="IPR027291">
    <property type="entry name" value="Glyco_hydro_38_N_sf"/>
</dbReference>
<sequence length="630" mass="71507">MSSYIPNIIKFVVKMGIMGSLRRLRKECYTKVGALEASYAWSAEPVPFEDKDSLTYKPIRVGQVWSNESYGCAWFRLQGKVPATAKGEKVALLISDGGEGCIYDDAGVPVKGITDIGAFIDFAQPHIGKRYYEVTESAEGGEEIDIFMDAGNNKLPSLPCKQAKLKQADIVVVHDDVKALYYDVLALLFQQSVAEKGDGKVSSIATSVKAALKKYFAGDLEGAREILKKEADTGADSPYTFYATGHAHLDLAWLWPIRETKRKAARTFANQVWNMDKYPDYVFGASQPQQFEWMEERHPELFEKIKEKVASGQLEVQGGMWVECDTNVTSGESLIRQNLYGKKYWKEKFGKDMRMCWLPDVFGFSGNLPQILKKCGMDYFETIKLSWNEHNKFPHRAFIWEGIDDSSVIVHMPPDETYNSEGSAWSYVNAIKNFPERDKIKNIGLLYGVGDGGGGPSEGHIEMVRRAGNMKGLPKVRMAKAIDLFDKLKEQEDVMVRHKGELYLEKHQGTYTTQGKNKLNNRKIEFSLHNTEFILAVAEAKGYPYPKEKLDKIWKEMLLYQFHDIIPGSSIARVYTESVARYEKMLEELQEMRRGALEFLSEGRKRLTAVNGTSYSFKGLIPYKDKWYSV</sequence>
<dbReference type="Gene3D" id="1.20.1270.50">
    <property type="entry name" value="Glycoside hydrolase family 38, central domain"/>
    <property type="match status" value="1"/>
</dbReference>
<dbReference type="FunFam" id="1.20.1270.50:FF:000004">
    <property type="entry name" value="alpha-mannosidase 2C1 isoform X1"/>
    <property type="match status" value="1"/>
</dbReference>
<dbReference type="GO" id="GO:0004559">
    <property type="term" value="F:alpha-mannosidase activity"/>
    <property type="evidence" value="ECO:0007669"/>
    <property type="project" value="InterPro"/>
</dbReference>
<dbReference type="InterPro" id="IPR054723">
    <property type="entry name" value="Ams1-like_N"/>
</dbReference>
<evidence type="ECO:0000259" key="3">
    <source>
        <dbReference type="SMART" id="SM00872"/>
    </source>
</evidence>
<gene>
    <name evidence="4" type="ORF">IAB16_02840</name>
</gene>
<dbReference type="PANTHER" id="PTHR46017:SF1">
    <property type="entry name" value="ALPHA-MANNOSIDASE 2C1"/>
    <property type="match status" value="1"/>
</dbReference>